<name>A0AA86S1G2_9FABA</name>
<evidence type="ECO:0000313" key="2">
    <source>
        <dbReference type="EMBL" id="CAJ1938737.1"/>
    </source>
</evidence>
<evidence type="ECO:0000313" key="3">
    <source>
        <dbReference type="Proteomes" id="UP001189624"/>
    </source>
</evidence>
<sequence>MGKLVEIIDQGVRIVVRFHSNCPQTGRKYYHPPSLSDNHAHHSHGGPNSGGGVKEAAAARNFDIILCSLPEPKRSIGASSHHNN</sequence>
<accession>A0AA86S1G2</accession>
<reference evidence="2" key="1">
    <citation type="submission" date="2023-10" db="EMBL/GenBank/DDBJ databases">
        <authorList>
            <person name="Domelevo Entfellner J.-B."/>
        </authorList>
    </citation>
    <scope>NUCLEOTIDE SEQUENCE</scope>
</reference>
<dbReference type="Proteomes" id="UP001189624">
    <property type="component" value="Chromosome 3"/>
</dbReference>
<proteinExistence type="predicted"/>
<dbReference type="PANTHER" id="PTHR33983:SF1">
    <property type="entry name" value="OS07G0185900 PROTEIN"/>
    <property type="match status" value="1"/>
</dbReference>
<feature type="region of interest" description="Disordered" evidence="1">
    <location>
        <begin position="26"/>
        <end position="54"/>
    </location>
</feature>
<gene>
    <name evidence="2" type="ORF">AYBTSS11_LOCUS8748</name>
</gene>
<keyword evidence="3" id="KW-1185">Reference proteome</keyword>
<protein>
    <submittedName>
        <fullName evidence="2">Uncharacterized protein</fullName>
    </submittedName>
</protein>
<dbReference type="Gramene" id="rna-AYBTSS11_LOCUS8748">
    <property type="protein sequence ID" value="CAJ1938737.1"/>
    <property type="gene ID" value="gene-AYBTSS11_LOCUS8748"/>
</dbReference>
<dbReference type="EMBL" id="OY731400">
    <property type="protein sequence ID" value="CAJ1938737.1"/>
    <property type="molecule type" value="Genomic_DNA"/>
</dbReference>
<dbReference type="PANTHER" id="PTHR33983">
    <property type="entry name" value="OS07G0185900 PROTEIN"/>
    <property type="match status" value="1"/>
</dbReference>
<dbReference type="AlphaFoldDB" id="A0AA86S1G2"/>
<evidence type="ECO:0000256" key="1">
    <source>
        <dbReference type="SAM" id="MobiDB-lite"/>
    </source>
</evidence>
<organism evidence="2 3">
    <name type="scientific">Sphenostylis stenocarpa</name>
    <dbReference type="NCBI Taxonomy" id="92480"/>
    <lineage>
        <taxon>Eukaryota</taxon>
        <taxon>Viridiplantae</taxon>
        <taxon>Streptophyta</taxon>
        <taxon>Embryophyta</taxon>
        <taxon>Tracheophyta</taxon>
        <taxon>Spermatophyta</taxon>
        <taxon>Magnoliopsida</taxon>
        <taxon>eudicotyledons</taxon>
        <taxon>Gunneridae</taxon>
        <taxon>Pentapetalae</taxon>
        <taxon>rosids</taxon>
        <taxon>fabids</taxon>
        <taxon>Fabales</taxon>
        <taxon>Fabaceae</taxon>
        <taxon>Papilionoideae</taxon>
        <taxon>50 kb inversion clade</taxon>
        <taxon>NPAAA clade</taxon>
        <taxon>indigoferoid/millettioid clade</taxon>
        <taxon>Phaseoleae</taxon>
        <taxon>Sphenostylis</taxon>
    </lineage>
</organism>